<keyword evidence="1" id="KW-1133">Transmembrane helix</keyword>
<accession>A0A395J9D5</accession>
<organism evidence="2 3">
    <name type="scientific">Monilinia fructigena</name>
    <dbReference type="NCBI Taxonomy" id="38457"/>
    <lineage>
        <taxon>Eukaryota</taxon>
        <taxon>Fungi</taxon>
        <taxon>Dikarya</taxon>
        <taxon>Ascomycota</taxon>
        <taxon>Pezizomycotina</taxon>
        <taxon>Leotiomycetes</taxon>
        <taxon>Helotiales</taxon>
        <taxon>Sclerotiniaceae</taxon>
        <taxon>Monilinia</taxon>
    </lineage>
</organism>
<protein>
    <submittedName>
        <fullName evidence="2">Uncharacterized protein</fullName>
    </submittedName>
</protein>
<evidence type="ECO:0000313" key="3">
    <source>
        <dbReference type="Proteomes" id="UP000249056"/>
    </source>
</evidence>
<evidence type="ECO:0000313" key="2">
    <source>
        <dbReference type="EMBL" id="RAL67329.1"/>
    </source>
</evidence>
<evidence type="ECO:0000256" key="1">
    <source>
        <dbReference type="SAM" id="Phobius"/>
    </source>
</evidence>
<gene>
    <name evidence="2" type="ORF">DID88_008089</name>
</gene>
<feature type="transmembrane region" description="Helical" evidence="1">
    <location>
        <begin position="49"/>
        <end position="68"/>
    </location>
</feature>
<name>A0A395J9D5_9HELO</name>
<dbReference type="EMBL" id="QKRW01000004">
    <property type="protein sequence ID" value="RAL67329.1"/>
    <property type="molecule type" value="Genomic_DNA"/>
</dbReference>
<keyword evidence="1" id="KW-0812">Transmembrane</keyword>
<comment type="caution">
    <text evidence="2">The sequence shown here is derived from an EMBL/GenBank/DDBJ whole genome shotgun (WGS) entry which is preliminary data.</text>
</comment>
<reference evidence="2 3" key="1">
    <citation type="submission" date="2018-06" db="EMBL/GenBank/DDBJ databases">
        <title>Genome Sequence of the Brown Rot Fungal Pathogen Monilinia fructigena.</title>
        <authorList>
            <person name="Landi L."/>
            <person name="De Miccolis Angelini R.M."/>
            <person name="Pollastro S."/>
            <person name="Abate D."/>
            <person name="Faretra F."/>
            <person name="Romanazzi G."/>
        </authorList>
    </citation>
    <scope>NUCLEOTIDE SEQUENCE [LARGE SCALE GENOMIC DNA]</scope>
    <source>
        <strain evidence="2 3">Mfrg269</strain>
    </source>
</reference>
<keyword evidence="1" id="KW-0472">Membrane</keyword>
<proteinExistence type="predicted"/>
<dbReference type="AlphaFoldDB" id="A0A395J9D5"/>
<dbReference type="Proteomes" id="UP000249056">
    <property type="component" value="Unassembled WGS sequence"/>
</dbReference>
<keyword evidence="3" id="KW-1185">Reference proteome</keyword>
<sequence>MEVWDQRNGIWHGRYPAKETGTPCLRRDGFAKEWHMIVSGAGLNLYSRWLVAWLVCTLFGMVQFAFFLSSLMIHDEYTQGECIEGVRDSLSSFV</sequence>